<accession>A0A2B7XHQ7</accession>
<dbReference type="OrthoDB" id="2289094at2759"/>
<evidence type="ECO:0000313" key="2">
    <source>
        <dbReference type="EMBL" id="PGH08158.1"/>
    </source>
</evidence>
<comment type="caution">
    <text evidence="2">The sequence shown here is derived from an EMBL/GenBank/DDBJ whole genome shotgun (WGS) entry which is preliminary data.</text>
</comment>
<dbReference type="STRING" id="2060905.A0A2B7XHQ7"/>
<keyword evidence="3" id="KW-1185">Reference proteome</keyword>
<proteinExistence type="predicted"/>
<sequence length="70" mass="7669">MASIREQLRQLEDVNEGMFDENARIVDMLSKVGQDPTPPTPGTPNPSNNDNNNKFKPVTDVPTEAVEATS</sequence>
<evidence type="ECO:0000313" key="3">
    <source>
        <dbReference type="Proteomes" id="UP000224080"/>
    </source>
</evidence>
<reference evidence="2 3" key="1">
    <citation type="submission" date="2017-10" db="EMBL/GenBank/DDBJ databases">
        <title>Comparative genomics in systemic dimorphic fungi from Ajellomycetaceae.</title>
        <authorList>
            <person name="Munoz J.F."/>
            <person name="Mcewen J.G."/>
            <person name="Clay O.K."/>
            <person name="Cuomo C.A."/>
        </authorList>
    </citation>
    <scope>NUCLEOTIDE SEQUENCE [LARGE SCALE GENOMIC DNA]</scope>
    <source>
        <strain evidence="2 3">UAMH130</strain>
    </source>
</reference>
<dbReference type="EMBL" id="PDNC01000010">
    <property type="protein sequence ID" value="PGH08158.1"/>
    <property type="molecule type" value="Genomic_DNA"/>
</dbReference>
<name>A0A2B7XHQ7_9EURO</name>
<dbReference type="Proteomes" id="UP000224080">
    <property type="component" value="Unassembled WGS sequence"/>
</dbReference>
<organism evidence="2 3">
    <name type="scientific">Blastomyces parvus</name>
    <dbReference type="NCBI Taxonomy" id="2060905"/>
    <lineage>
        <taxon>Eukaryota</taxon>
        <taxon>Fungi</taxon>
        <taxon>Dikarya</taxon>
        <taxon>Ascomycota</taxon>
        <taxon>Pezizomycotina</taxon>
        <taxon>Eurotiomycetes</taxon>
        <taxon>Eurotiomycetidae</taxon>
        <taxon>Onygenales</taxon>
        <taxon>Ajellomycetaceae</taxon>
        <taxon>Blastomyces</taxon>
    </lineage>
</organism>
<protein>
    <submittedName>
        <fullName evidence="2">Uncharacterized protein</fullName>
    </submittedName>
</protein>
<dbReference type="AlphaFoldDB" id="A0A2B7XHQ7"/>
<evidence type="ECO:0000256" key="1">
    <source>
        <dbReference type="SAM" id="MobiDB-lite"/>
    </source>
</evidence>
<feature type="region of interest" description="Disordered" evidence="1">
    <location>
        <begin position="27"/>
        <end position="70"/>
    </location>
</feature>
<gene>
    <name evidence="2" type="ORF">GX51_01312</name>
</gene>